<feature type="non-terminal residue" evidence="1">
    <location>
        <position position="78"/>
    </location>
</feature>
<protein>
    <submittedName>
        <fullName evidence="1">Uncharacterized protein</fullName>
    </submittedName>
</protein>
<comment type="caution">
    <text evidence="1">The sequence shown here is derived from an EMBL/GenBank/DDBJ whole genome shotgun (WGS) entry which is preliminary data.</text>
</comment>
<dbReference type="Proteomes" id="UP000823775">
    <property type="component" value="Unassembled WGS sequence"/>
</dbReference>
<evidence type="ECO:0000313" key="2">
    <source>
        <dbReference type="Proteomes" id="UP000823775"/>
    </source>
</evidence>
<organism evidence="1 2">
    <name type="scientific">Datura stramonium</name>
    <name type="common">Jimsonweed</name>
    <name type="synonym">Common thornapple</name>
    <dbReference type="NCBI Taxonomy" id="4076"/>
    <lineage>
        <taxon>Eukaryota</taxon>
        <taxon>Viridiplantae</taxon>
        <taxon>Streptophyta</taxon>
        <taxon>Embryophyta</taxon>
        <taxon>Tracheophyta</taxon>
        <taxon>Spermatophyta</taxon>
        <taxon>Magnoliopsida</taxon>
        <taxon>eudicotyledons</taxon>
        <taxon>Gunneridae</taxon>
        <taxon>Pentapetalae</taxon>
        <taxon>asterids</taxon>
        <taxon>lamiids</taxon>
        <taxon>Solanales</taxon>
        <taxon>Solanaceae</taxon>
        <taxon>Solanoideae</taxon>
        <taxon>Datureae</taxon>
        <taxon>Datura</taxon>
    </lineage>
</organism>
<name>A0ABS8V586_DATST</name>
<evidence type="ECO:0000313" key="1">
    <source>
        <dbReference type="EMBL" id="MCD9641190.1"/>
    </source>
</evidence>
<reference evidence="1 2" key="1">
    <citation type="journal article" date="2021" name="BMC Genomics">
        <title>Datura genome reveals duplications of psychoactive alkaloid biosynthetic genes and high mutation rate following tissue culture.</title>
        <authorList>
            <person name="Rajewski A."/>
            <person name="Carter-House D."/>
            <person name="Stajich J."/>
            <person name="Litt A."/>
        </authorList>
    </citation>
    <scope>NUCLEOTIDE SEQUENCE [LARGE SCALE GENOMIC DNA]</scope>
    <source>
        <strain evidence="1">AR-01</strain>
    </source>
</reference>
<gene>
    <name evidence="1" type="ORF">HAX54_027258</name>
</gene>
<accession>A0ABS8V586</accession>
<proteinExistence type="predicted"/>
<keyword evidence="2" id="KW-1185">Reference proteome</keyword>
<dbReference type="EMBL" id="JACEIK010003301">
    <property type="protein sequence ID" value="MCD9641190.1"/>
    <property type="molecule type" value="Genomic_DNA"/>
</dbReference>
<sequence length="78" mass="8788">GSSSRLERMMIGGLKWINSPIFEHMVSSDGPLLEGTLPYCRAWPTTNWVSNWISFWIPGSVELHFGIDDEGTPTYPSM</sequence>
<feature type="non-terminal residue" evidence="1">
    <location>
        <position position="1"/>
    </location>
</feature>